<evidence type="ECO:0000313" key="1">
    <source>
        <dbReference type="EMBL" id="QUX25542.1"/>
    </source>
</evidence>
<protein>
    <submittedName>
        <fullName evidence="1">Uncharacterized protein</fullName>
    </submittedName>
</protein>
<dbReference type="EMBL" id="CP074133">
    <property type="protein sequence ID" value="QUX25542.1"/>
    <property type="molecule type" value="Genomic_DNA"/>
</dbReference>
<proteinExistence type="predicted"/>
<gene>
    <name evidence="1" type="ORF">KGD84_15665</name>
</gene>
<keyword evidence="2" id="KW-1185">Reference proteome</keyword>
<reference evidence="1 2" key="1">
    <citation type="submission" date="2021-05" db="EMBL/GenBank/DDBJ databases">
        <title>Direct Submission.</title>
        <authorList>
            <person name="Li K."/>
            <person name="Gao J."/>
        </authorList>
    </citation>
    <scope>NUCLEOTIDE SEQUENCE [LARGE SCALE GENOMIC DNA]</scope>
    <source>
        <strain evidence="1 2">Mg02</strain>
    </source>
</reference>
<name>A0ABX8BU56_9ACTN</name>
<dbReference type="RefSeq" id="WP_220561129.1">
    <property type="nucleotide sequence ID" value="NZ_CP074133.1"/>
</dbReference>
<accession>A0ABX8BU56</accession>
<dbReference type="Proteomes" id="UP000676079">
    <property type="component" value="Chromosome"/>
</dbReference>
<sequence length="115" mass="12814">MGYRERRAAMVAERAAPHLEPGERVQTGFIALTGSGIFTVPAATFVVTDRAILVVDREGAQRLPRDFHFGDPAGFYHRIEYGGAYKVHRQFYPEVNAANEALRQMRARGNPPQDG</sequence>
<evidence type="ECO:0000313" key="2">
    <source>
        <dbReference type="Proteomes" id="UP000676079"/>
    </source>
</evidence>
<organism evidence="1 2">
    <name type="scientific">Nocardiopsis changdeensis</name>
    <dbReference type="NCBI Taxonomy" id="2831969"/>
    <lineage>
        <taxon>Bacteria</taxon>
        <taxon>Bacillati</taxon>
        <taxon>Actinomycetota</taxon>
        <taxon>Actinomycetes</taxon>
        <taxon>Streptosporangiales</taxon>
        <taxon>Nocardiopsidaceae</taxon>
        <taxon>Nocardiopsis</taxon>
    </lineage>
</organism>